<feature type="compositionally biased region" description="Basic and acidic residues" evidence="1">
    <location>
        <begin position="18"/>
        <end position="39"/>
    </location>
</feature>
<feature type="compositionally biased region" description="Basic and acidic residues" evidence="1">
    <location>
        <begin position="49"/>
        <end position="74"/>
    </location>
</feature>
<name>A0A482X466_LAOST</name>
<evidence type="ECO:0000313" key="2">
    <source>
        <dbReference type="EMBL" id="RZF40190.1"/>
    </source>
</evidence>
<sequence length="74" mass="9029">MRWRRRGKRWLWRRWQEEKGRGGEEEGKGDGEKMKKLKEEVEDEEKEEEEKKGLSTRDLRLKISPSTDKRQPDS</sequence>
<dbReference type="Proteomes" id="UP000291343">
    <property type="component" value="Unassembled WGS sequence"/>
</dbReference>
<keyword evidence="3" id="KW-1185">Reference proteome</keyword>
<protein>
    <submittedName>
        <fullName evidence="2">Uncharacterized protein</fullName>
    </submittedName>
</protein>
<evidence type="ECO:0000256" key="1">
    <source>
        <dbReference type="SAM" id="MobiDB-lite"/>
    </source>
</evidence>
<gene>
    <name evidence="2" type="ORF">LSTR_LSTR012444</name>
</gene>
<dbReference type="InParanoid" id="A0A482X466"/>
<reference evidence="2 3" key="1">
    <citation type="journal article" date="2017" name="Gigascience">
        <title>Genome sequence of the small brown planthopper, Laodelphax striatellus.</title>
        <authorList>
            <person name="Zhu J."/>
            <person name="Jiang F."/>
            <person name="Wang X."/>
            <person name="Yang P."/>
            <person name="Bao Y."/>
            <person name="Zhao W."/>
            <person name="Wang W."/>
            <person name="Lu H."/>
            <person name="Wang Q."/>
            <person name="Cui N."/>
            <person name="Li J."/>
            <person name="Chen X."/>
            <person name="Luo L."/>
            <person name="Yu J."/>
            <person name="Kang L."/>
            <person name="Cui F."/>
        </authorList>
    </citation>
    <scope>NUCLEOTIDE SEQUENCE [LARGE SCALE GENOMIC DNA]</scope>
    <source>
        <strain evidence="2">Lst14</strain>
    </source>
</reference>
<dbReference type="EMBL" id="QKKF02019168">
    <property type="protein sequence ID" value="RZF40190.1"/>
    <property type="molecule type" value="Genomic_DNA"/>
</dbReference>
<dbReference type="AlphaFoldDB" id="A0A482X466"/>
<comment type="caution">
    <text evidence="2">The sequence shown here is derived from an EMBL/GenBank/DDBJ whole genome shotgun (WGS) entry which is preliminary data.</text>
</comment>
<proteinExistence type="predicted"/>
<evidence type="ECO:0000313" key="3">
    <source>
        <dbReference type="Proteomes" id="UP000291343"/>
    </source>
</evidence>
<organism evidence="2 3">
    <name type="scientific">Laodelphax striatellus</name>
    <name type="common">Small brown planthopper</name>
    <name type="synonym">Delphax striatella</name>
    <dbReference type="NCBI Taxonomy" id="195883"/>
    <lineage>
        <taxon>Eukaryota</taxon>
        <taxon>Metazoa</taxon>
        <taxon>Ecdysozoa</taxon>
        <taxon>Arthropoda</taxon>
        <taxon>Hexapoda</taxon>
        <taxon>Insecta</taxon>
        <taxon>Pterygota</taxon>
        <taxon>Neoptera</taxon>
        <taxon>Paraneoptera</taxon>
        <taxon>Hemiptera</taxon>
        <taxon>Auchenorrhyncha</taxon>
        <taxon>Fulgoroidea</taxon>
        <taxon>Delphacidae</taxon>
        <taxon>Criomorphinae</taxon>
        <taxon>Laodelphax</taxon>
    </lineage>
</organism>
<feature type="region of interest" description="Disordered" evidence="1">
    <location>
        <begin position="18"/>
        <end position="74"/>
    </location>
</feature>
<accession>A0A482X466</accession>